<dbReference type="GO" id="GO:0009289">
    <property type="term" value="C:pilus"/>
    <property type="evidence" value="ECO:0007669"/>
    <property type="project" value="InterPro"/>
</dbReference>
<dbReference type="InterPro" id="IPR008966">
    <property type="entry name" value="Adhesion_dom_sf"/>
</dbReference>
<protein>
    <submittedName>
        <fullName evidence="2">Fimbrial protein PefA</fullName>
    </submittedName>
</protein>
<gene>
    <name evidence="2" type="ORF">VIBR0546_08892</name>
</gene>
<dbReference type="RefSeq" id="WP_006877817.1">
    <property type="nucleotide sequence ID" value="NZ_AEVS01000013.1"/>
</dbReference>
<keyword evidence="1" id="KW-0732">Signal</keyword>
<feature type="signal peptide" evidence="1">
    <location>
        <begin position="1"/>
        <end position="28"/>
    </location>
</feature>
<evidence type="ECO:0000256" key="1">
    <source>
        <dbReference type="SAM" id="SignalP"/>
    </source>
</evidence>
<dbReference type="SUPFAM" id="SSF49401">
    <property type="entry name" value="Bacterial adhesins"/>
    <property type="match status" value="1"/>
</dbReference>
<accession>E8LPQ7</accession>
<reference evidence="2 3" key="1">
    <citation type="journal article" date="2012" name="Int. J. Syst. Evol. Microbiol.">
        <title>Vibrio caribbeanicus sp. nov., isolated from the marine sponge Scleritoderma cyanea.</title>
        <authorList>
            <person name="Hoffmann M."/>
            <person name="Monday S.R."/>
            <person name="Allard M.W."/>
            <person name="Strain E.A."/>
            <person name="Whittaker P."/>
            <person name="Naum M."/>
            <person name="McCarthy P.J."/>
            <person name="Lopez J.V."/>
            <person name="Fischer M."/>
            <person name="Brown E.W."/>
        </authorList>
    </citation>
    <scope>NUCLEOTIDE SEQUENCE [LARGE SCALE GENOMIC DNA]</scope>
    <source>
        <strain evidence="2 3">LMG 20546</strain>
    </source>
</reference>
<dbReference type="GO" id="GO:0007155">
    <property type="term" value="P:cell adhesion"/>
    <property type="evidence" value="ECO:0007669"/>
    <property type="project" value="InterPro"/>
</dbReference>
<comment type="caution">
    <text evidence="2">The sequence shown here is derived from an EMBL/GenBank/DDBJ whole genome shotgun (WGS) entry which is preliminary data.</text>
</comment>
<dbReference type="STRING" id="945543.VIBR0546_08892"/>
<evidence type="ECO:0000313" key="2">
    <source>
        <dbReference type="EMBL" id="EGA67328.1"/>
    </source>
</evidence>
<dbReference type="eggNOG" id="COG3539">
    <property type="taxonomic scope" value="Bacteria"/>
</dbReference>
<dbReference type="Gene3D" id="2.60.40.1090">
    <property type="entry name" value="Fimbrial-type adhesion domain"/>
    <property type="match status" value="1"/>
</dbReference>
<sequence>MNAAPFKSGLKSLFITIPAILLANTVQANSGSLNLVGAVNAVTCNISVESATGSPVTMIDLGTSAVDSAGQEVIFHLSPDTSDSNCDLTNLNAEVTWSGSNLGPQGIENGSGTATGSRALLKARPLGGAVEITSVEPSYQFLQSQMQPDSTLQFSAQLVAGSVPGTFASTVAYSVSYY</sequence>
<dbReference type="EMBL" id="AEVS01000013">
    <property type="protein sequence ID" value="EGA67328.1"/>
    <property type="molecule type" value="Genomic_DNA"/>
</dbReference>
<proteinExistence type="predicted"/>
<organism evidence="2 3">
    <name type="scientific">Vibrio brasiliensis LMG 20546</name>
    <dbReference type="NCBI Taxonomy" id="945543"/>
    <lineage>
        <taxon>Bacteria</taxon>
        <taxon>Pseudomonadati</taxon>
        <taxon>Pseudomonadota</taxon>
        <taxon>Gammaproteobacteria</taxon>
        <taxon>Vibrionales</taxon>
        <taxon>Vibrionaceae</taxon>
        <taxon>Vibrio</taxon>
        <taxon>Vibrio oreintalis group</taxon>
    </lineage>
</organism>
<dbReference type="Proteomes" id="UP000004371">
    <property type="component" value="Unassembled WGS sequence"/>
</dbReference>
<dbReference type="InterPro" id="IPR036937">
    <property type="entry name" value="Adhesion_dom_fimbrial_sf"/>
</dbReference>
<keyword evidence="3" id="KW-1185">Reference proteome</keyword>
<evidence type="ECO:0000313" key="3">
    <source>
        <dbReference type="Proteomes" id="UP000004371"/>
    </source>
</evidence>
<dbReference type="AlphaFoldDB" id="E8LPQ7"/>
<name>E8LPQ7_9VIBR</name>
<feature type="chain" id="PRO_5003227380" evidence="1">
    <location>
        <begin position="29"/>
        <end position="178"/>
    </location>
</feature>